<comment type="caution">
    <text evidence="1">The sequence shown here is derived from an EMBL/GenBank/DDBJ whole genome shotgun (WGS) entry which is preliminary data.</text>
</comment>
<accession>A0ACC0FET0</accession>
<sequence length="66" mass="7425">MQDLKFKVSSKRKAKVKLDFAAPGEAGNKTYTLYFMCDSYMGCDQEYNFALDVKEAGAIEDNSGRE</sequence>
<evidence type="ECO:0000313" key="2">
    <source>
        <dbReference type="Proteomes" id="UP001060215"/>
    </source>
</evidence>
<dbReference type="EMBL" id="CM045771">
    <property type="protein sequence ID" value="KAI7987180.1"/>
    <property type="molecule type" value="Genomic_DNA"/>
</dbReference>
<proteinExistence type="predicted"/>
<protein>
    <submittedName>
        <fullName evidence="1">DExH-box ATP-dependent RNA helicase DExH12</fullName>
    </submittedName>
</protein>
<keyword evidence="1" id="KW-0378">Hydrolase</keyword>
<keyword evidence="1" id="KW-0547">Nucleotide-binding</keyword>
<evidence type="ECO:0000313" key="1">
    <source>
        <dbReference type="EMBL" id="KAI7987180.1"/>
    </source>
</evidence>
<organism evidence="1 2">
    <name type="scientific">Camellia lanceoleosa</name>
    <dbReference type="NCBI Taxonomy" id="1840588"/>
    <lineage>
        <taxon>Eukaryota</taxon>
        <taxon>Viridiplantae</taxon>
        <taxon>Streptophyta</taxon>
        <taxon>Embryophyta</taxon>
        <taxon>Tracheophyta</taxon>
        <taxon>Spermatophyta</taxon>
        <taxon>Magnoliopsida</taxon>
        <taxon>eudicotyledons</taxon>
        <taxon>Gunneridae</taxon>
        <taxon>Pentapetalae</taxon>
        <taxon>asterids</taxon>
        <taxon>Ericales</taxon>
        <taxon>Theaceae</taxon>
        <taxon>Camellia</taxon>
    </lineage>
</organism>
<keyword evidence="2" id="KW-1185">Reference proteome</keyword>
<name>A0ACC0FET0_9ERIC</name>
<reference evidence="1 2" key="1">
    <citation type="journal article" date="2022" name="Plant J.">
        <title>Chromosome-level genome of Camellia lanceoleosa provides a valuable resource for understanding genome evolution and self-incompatibility.</title>
        <authorList>
            <person name="Gong W."/>
            <person name="Xiao S."/>
            <person name="Wang L."/>
            <person name="Liao Z."/>
            <person name="Chang Y."/>
            <person name="Mo W."/>
            <person name="Hu G."/>
            <person name="Li W."/>
            <person name="Zhao G."/>
            <person name="Zhu H."/>
            <person name="Hu X."/>
            <person name="Ji K."/>
            <person name="Xiang X."/>
            <person name="Song Q."/>
            <person name="Yuan D."/>
            <person name="Jin S."/>
            <person name="Zhang L."/>
        </authorList>
    </citation>
    <scope>NUCLEOTIDE SEQUENCE [LARGE SCALE GENOMIC DNA]</scope>
    <source>
        <strain evidence="1">SQ_2022a</strain>
    </source>
</reference>
<dbReference type="Proteomes" id="UP001060215">
    <property type="component" value="Chromosome 14"/>
</dbReference>
<gene>
    <name evidence="1" type="ORF">LOK49_LG13G00238</name>
</gene>
<keyword evidence="1" id="KW-0347">Helicase</keyword>
<keyword evidence="1" id="KW-0067">ATP-binding</keyword>